<reference evidence="5" key="1">
    <citation type="submission" date="2025-08" db="UniProtKB">
        <authorList>
            <consortium name="Ensembl"/>
        </authorList>
    </citation>
    <scope>IDENTIFICATION</scope>
</reference>
<dbReference type="Pfam" id="PF00135">
    <property type="entry name" value="COesterase"/>
    <property type="match status" value="1"/>
</dbReference>
<name>A0A8D0G829_SPHPU</name>
<evidence type="ECO:0000256" key="1">
    <source>
        <dbReference type="ARBA" id="ARBA00005964"/>
    </source>
</evidence>
<dbReference type="AlphaFoldDB" id="A0A8D0G829"/>
<dbReference type="PANTHER" id="PTHR43918:SF4">
    <property type="entry name" value="CARBOXYLIC ESTER HYDROLASE"/>
    <property type="match status" value="1"/>
</dbReference>
<evidence type="ECO:0000313" key="5">
    <source>
        <dbReference type="Ensembl" id="ENSSPUP00000002480.1"/>
    </source>
</evidence>
<dbReference type="OMA" id="RAKACEY"/>
<keyword evidence="3" id="KW-0378">Hydrolase</keyword>
<evidence type="ECO:0000313" key="6">
    <source>
        <dbReference type="Proteomes" id="UP000694392"/>
    </source>
</evidence>
<dbReference type="InterPro" id="IPR050654">
    <property type="entry name" value="AChE-related_enzymes"/>
</dbReference>
<dbReference type="InterPro" id="IPR002018">
    <property type="entry name" value="CarbesteraseB"/>
</dbReference>
<comment type="similarity">
    <text evidence="1">Belongs to the type-B carboxylesterase/lipase family.</text>
</comment>
<keyword evidence="2" id="KW-0719">Serine esterase</keyword>
<dbReference type="SUPFAM" id="SSF53474">
    <property type="entry name" value="alpha/beta-Hydrolases"/>
    <property type="match status" value="1"/>
</dbReference>
<keyword evidence="6" id="KW-1185">Reference proteome</keyword>
<proteinExistence type="inferred from homology"/>
<evidence type="ECO:0000256" key="3">
    <source>
        <dbReference type="ARBA" id="ARBA00022801"/>
    </source>
</evidence>
<evidence type="ECO:0000259" key="4">
    <source>
        <dbReference type="Pfam" id="PF00135"/>
    </source>
</evidence>
<accession>A0A8D0G829</accession>
<reference evidence="5" key="2">
    <citation type="submission" date="2025-09" db="UniProtKB">
        <authorList>
            <consortium name="Ensembl"/>
        </authorList>
    </citation>
    <scope>IDENTIFICATION</scope>
</reference>
<sequence length="233" mass="26440">MEAKPVLAGTTANEGTIFLMYFLLSLNHPPVGTVNYSLMNPDQLLQGLGPETLENTLQVLAQRYSQEGKGLWRYWWALDQAITDYYFMCPMVELAQRIAEAGSAVYAYSFTHASSFSIWHEWMGVPHAAELPYLFGRLGTRPGDNQTYLETDAVLSRRVMRYWADFARSGNPNGADGSGEQWPRYTATEKNLFRLSTEPPQVMEPSPARRCHFLTWLMSSRRAKACEYRGDCG</sequence>
<dbReference type="Ensembl" id="ENSSPUT00000002626.1">
    <property type="protein sequence ID" value="ENSSPUP00000002480.1"/>
    <property type="gene ID" value="ENSSPUG00000001919.1"/>
</dbReference>
<dbReference type="GO" id="GO:0003990">
    <property type="term" value="F:acetylcholinesterase activity"/>
    <property type="evidence" value="ECO:0007669"/>
    <property type="project" value="TreeGrafter"/>
</dbReference>
<dbReference type="GO" id="GO:0019695">
    <property type="term" value="P:choline metabolic process"/>
    <property type="evidence" value="ECO:0007669"/>
    <property type="project" value="TreeGrafter"/>
</dbReference>
<dbReference type="GO" id="GO:0006581">
    <property type="term" value="P:acetylcholine catabolic process"/>
    <property type="evidence" value="ECO:0007669"/>
    <property type="project" value="TreeGrafter"/>
</dbReference>
<dbReference type="GeneTree" id="ENSGT00940000157023"/>
<dbReference type="PANTHER" id="PTHR43918">
    <property type="entry name" value="ACETYLCHOLINESTERASE"/>
    <property type="match status" value="1"/>
</dbReference>
<dbReference type="Proteomes" id="UP000694392">
    <property type="component" value="Unplaced"/>
</dbReference>
<dbReference type="InterPro" id="IPR029058">
    <property type="entry name" value="AB_hydrolase_fold"/>
</dbReference>
<dbReference type="GO" id="GO:0005615">
    <property type="term" value="C:extracellular space"/>
    <property type="evidence" value="ECO:0007669"/>
    <property type="project" value="TreeGrafter"/>
</dbReference>
<protein>
    <recommendedName>
        <fullName evidence="4">Carboxylesterase type B domain-containing protein</fullName>
    </recommendedName>
</protein>
<dbReference type="GO" id="GO:0005886">
    <property type="term" value="C:plasma membrane"/>
    <property type="evidence" value="ECO:0007669"/>
    <property type="project" value="TreeGrafter"/>
</dbReference>
<evidence type="ECO:0000256" key="2">
    <source>
        <dbReference type="ARBA" id="ARBA00022487"/>
    </source>
</evidence>
<organism evidence="5 6">
    <name type="scientific">Sphenodon punctatus</name>
    <name type="common">Tuatara</name>
    <name type="synonym">Hatteria punctata</name>
    <dbReference type="NCBI Taxonomy" id="8508"/>
    <lineage>
        <taxon>Eukaryota</taxon>
        <taxon>Metazoa</taxon>
        <taxon>Chordata</taxon>
        <taxon>Craniata</taxon>
        <taxon>Vertebrata</taxon>
        <taxon>Euteleostomi</taxon>
        <taxon>Lepidosauria</taxon>
        <taxon>Sphenodontia</taxon>
        <taxon>Sphenodontidae</taxon>
        <taxon>Sphenodon</taxon>
    </lineage>
</organism>
<feature type="domain" description="Carboxylesterase type B" evidence="4">
    <location>
        <begin position="3"/>
        <end position="213"/>
    </location>
</feature>
<dbReference type="Gene3D" id="3.40.50.1820">
    <property type="entry name" value="alpha/beta hydrolase"/>
    <property type="match status" value="1"/>
</dbReference>